<evidence type="ECO:0000256" key="1">
    <source>
        <dbReference type="SAM" id="Phobius"/>
    </source>
</evidence>
<organism evidence="2 3">
    <name type="scientific">Candidatus Yanofskybacteria bacterium RIFCSPLOWO2_01_FULL_49_25</name>
    <dbReference type="NCBI Taxonomy" id="1802701"/>
    <lineage>
        <taxon>Bacteria</taxon>
        <taxon>Candidatus Yanofskyibacteriota</taxon>
    </lineage>
</organism>
<feature type="transmembrane region" description="Helical" evidence="1">
    <location>
        <begin position="7"/>
        <end position="26"/>
    </location>
</feature>
<name>A0A1F8GQY1_9BACT</name>
<keyword evidence="1" id="KW-0472">Membrane</keyword>
<dbReference type="Proteomes" id="UP000179047">
    <property type="component" value="Unassembled WGS sequence"/>
</dbReference>
<gene>
    <name evidence="2" type="ORF">A3A33_00515</name>
</gene>
<dbReference type="STRING" id="1802701.A3A33_00515"/>
<comment type="caution">
    <text evidence="2">The sequence shown here is derived from an EMBL/GenBank/DDBJ whole genome shotgun (WGS) entry which is preliminary data.</text>
</comment>
<sequence>MITKQNFGRIALFVIYAWFGILKIVGQSPATPMITALMAKTVPSFISPHLFFILLGSFEALIGLMFMFPKIQKYTNILFVLHMLMVWTPLILTPTMVWSAWFVPTLEGQYIIKNLALIAIVLNLKREQSAIVAVQQQA</sequence>
<reference evidence="2 3" key="1">
    <citation type="journal article" date="2016" name="Nat. Commun.">
        <title>Thousands of microbial genomes shed light on interconnected biogeochemical processes in an aquifer system.</title>
        <authorList>
            <person name="Anantharaman K."/>
            <person name="Brown C.T."/>
            <person name="Hug L.A."/>
            <person name="Sharon I."/>
            <person name="Castelle C.J."/>
            <person name="Probst A.J."/>
            <person name="Thomas B.C."/>
            <person name="Singh A."/>
            <person name="Wilkins M.J."/>
            <person name="Karaoz U."/>
            <person name="Brodie E.L."/>
            <person name="Williams K.H."/>
            <person name="Hubbard S.S."/>
            <person name="Banfield J.F."/>
        </authorList>
    </citation>
    <scope>NUCLEOTIDE SEQUENCE [LARGE SCALE GENOMIC DNA]</scope>
</reference>
<keyword evidence="1" id="KW-1133">Transmembrane helix</keyword>
<evidence type="ECO:0000313" key="2">
    <source>
        <dbReference type="EMBL" id="OGN27804.1"/>
    </source>
</evidence>
<proteinExistence type="predicted"/>
<evidence type="ECO:0008006" key="4">
    <source>
        <dbReference type="Google" id="ProtNLM"/>
    </source>
</evidence>
<protein>
    <recommendedName>
        <fullName evidence="4">Doxx family protein</fullName>
    </recommendedName>
</protein>
<accession>A0A1F8GQY1</accession>
<feature type="transmembrane region" description="Helical" evidence="1">
    <location>
        <begin position="46"/>
        <end position="66"/>
    </location>
</feature>
<feature type="transmembrane region" description="Helical" evidence="1">
    <location>
        <begin position="78"/>
        <end position="102"/>
    </location>
</feature>
<dbReference type="EMBL" id="MGKP01000027">
    <property type="protein sequence ID" value="OGN27804.1"/>
    <property type="molecule type" value="Genomic_DNA"/>
</dbReference>
<keyword evidence="1" id="KW-0812">Transmembrane</keyword>
<dbReference type="AlphaFoldDB" id="A0A1F8GQY1"/>
<evidence type="ECO:0000313" key="3">
    <source>
        <dbReference type="Proteomes" id="UP000179047"/>
    </source>
</evidence>